<name>A0A5C6Q5Z3_9GAMM</name>
<reference evidence="6 7" key="1">
    <citation type="submission" date="2019-07" db="EMBL/GenBank/DDBJ databases">
        <title>Genomes of sea-ice associated Colwellia species.</title>
        <authorList>
            <person name="Bowman J.P."/>
        </authorList>
    </citation>
    <scope>NUCLEOTIDE SEQUENCE [LARGE SCALE GENOMIC DNA]</scope>
    <source>
        <strain evidence="6 7">ACAM 459</strain>
    </source>
</reference>
<keyword evidence="3" id="KW-0560">Oxidoreductase</keyword>
<dbReference type="CDD" id="cd08193">
    <property type="entry name" value="HVD"/>
    <property type="match status" value="1"/>
</dbReference>
<dbReference type="PANTHER" id="PTHR11496:SF102">
    <property type="entry name" value="ALCOHOL DEHYDROGENASE 4"/>
    <property type="match status" value="1"/>
</dbReference>
<dbReference type="GO" id="GO:0004022">
    <property type="term" value="F:alcohol dehydrogenase (NAD+) activity"/>
    <property type="evidence" value="ECO:0007669"/>
    <property type="project" value="TreeGrafter"/>
</dbReference>
<dbReference type="Pfam" id="PF25137">
    <property type="entry name" value="ADH_Fe_C"/>
    <property type="match status" value="1"/>
</dbReference>
<evidence type="ECO:0000256" key="2">
    <source>
        <dbReference type="ARBA" id="ARBA00007358"/>
    </source>
</evidence>
<feature type="domain" description="Fe-containing alcohol dehydrogenase-like C-terminal" evidence="5">
    <location>
        <begin position="188"/>
        <end position="385"/>
    </location>
</feature>
<evidence type="ECO:0000259" key="5">
    <source>
        <dbReference type="Pfam" id="PF25137"/>
    </source>
</evidence>
<dbReference type="Proteomes" id="UP000321822">
    <property type="component" value="Unassembled WGS sequence"/>
</dbReference>
<dbReference type="GO" id="GO:0046872">
    <property type="term" value="F:metal ion binding"/>
    <property type="evidence" value="ECO:0007669"/>
    <property type="project" value="InterPro"/>
</dbReference>
<sequence>MFSNFQFNTTKSIISEPGSLRNIVDLCQKLGIHNPLIVTDQGIVSCGLLKLLLSYFDGKLPITIYDKVVADPQEKIINDALRLAQVNDIDGVIGFGGGSSMDTAKVVAVLMKTPQSLANIYGVDQIIGGRLPLILIPTTAGTGSEVTPIAIITTGETTKAGIVSSQLLPDIALLDAELTLGLPKEVSAATGIDSMVHAIEAYTSKIRKNPYSDMLAKEALRLLSGNIEDVCTDGKNIESRQNMLLGACLAGQAFANAPVAAVHALAYPLGGHFHIPHGLSNSLVLPHVMRFNKTHAASQYSELAPYISTTINTQQNEQATTDDLIVYIEQLIHRLGLPNSLKAMDIEQAKLPMLAKDAMLQTRLLVNNPKDVSYEDVLAIYQAAYGE</sequence>
<dbReference type="InterPro" id="IPR001670">
    <property type="entry name" value="ADH_Fe/GldA"/>
</dbReference>
<evidence type="ECO:0000256" key="3">
    <source>
        <dbReference type="ARBA" id="ARBA00023002"/>
    </source>
</evidence>
<feature type="domain" description="Alcohol dehydrogenase iron-type/glycerol dehydrogenase GldA" evidence="4">
    <location>
        <begin position="12"/>
        <end position="175"/>
    </location>
</feature>
<protein>
    <submittedName>
        <fullName evidence="6">Iron-containing alcohol dehydrogenase</fullName>
    </submittedName>
</protein>
<comment type="cofactor">
    <cofactor evidence="1">
        <name>Fe cation</name>
        <dbReference type="ChEBI" id="CHEBI:24875"/>
    </cofactor>
</comment>
<comment type="caution">
    <text evidence="6">The sequence shown here is derived from an EMBL/GenBank/DDBJ whole genome shotgun (WGS) entry which is preliminary data.</text>
</comment>
<evidence type="ECO:0000256" key="1">
    <source>
        <dbReference type="ARBA" id="ARBA00001962"/>
    </source>
</evidence>
<keyword evidence="7" id="KW-1185">Reference proteome</keyword>
<dbReference type="Pfam" id="PF00465">
    <property type="entry name" value="Fe-ADH"/>
    <property type="match status" value="1"/>
</dbReference>
<dbReference type="PANTHER" id="PTHR11496">
    <property type="entry name" value="ALCOHOL DEHYDROGENASE"/>
    <property type="match status" value="1"/>
</dbReference>
<evidence type="ECO:0000259" key="4">
    <source>
        <dbReference type="Pfam" id="PF00465"/>
    </source>
</evidence>
<proteinExistence type="inferred from homology"/>
<dbReference type="FunFam" id="1.20.1090.10:FF:000001">
    <property type="entry name" value="Aldehyde-alcohol dehydrogenase"/>
    <property type="match status" value="1"/>
</dbReference>
<dbReference type="RefSeq" id="WP_146791494.1">
    <property type="nucleotide sequence ID" value="NZ_VOLT01000015.1"/>
</dbReference>
<evidence type="ECO:0000313" key="7">
    <source>
        <dbReference type="Proteomes" id="UP000321822"/>
    </source>
</evidence>
<dbReference type="EMBL" id="VOLT01000015">
    <property type="protein sequence ID" value="TWX64140.1"/>
    <property type="molecule type" value="Genomic_DNA"/>
</dbReference>
<dbReference type="Gene3D" id="3.40.50.1970">
    <property type="match status" value="1"/>
</dbReference>
<dbReference type="OrthoDB" id="9815791at2"/>
<comment type="similarity">
    <text evidence="2">Belongs to the iron-containing alcohol dehydrogenase family.</text>
</comment>
<dbReference type="InterPro" id="IPR039697">
    <property type="entry name" value="Alcohol_dehydrogenase_Fe"/>
</dbReference>
<dbReference type="SUPFAM" id="SSF56796">
    <property type="entry name" value="Dehydroquinate synthase-like"/>
    <property type="match status" value="1"/>
</dbReference>
<organism evidence="6 7">
    <name type="scientific">Colwellia demingiae</name>
    <dbReference type="NCBI Taxonomy" id="89401"/>
    <lineage>
        <taxon>Bacteria</taxon>
        <taxon>Pseudomonadati</taxon>
        <taxon>Pseudomonadota</taxon>
        <taxon>Gammaproteobacteria</taxon>
        <taxon>Alteromonadales</taxon>
        <taxon>Colwelliaceae</taxon>
        <taxon>Colwellia</taxon>
    </lineage>
</organism>
<dbReference type="Gene3D" id="1.20.1090.10">
    <property type="entry name" value="Dehydroquinate synthase-like - alpha domain"/>
    <property type="match status" value="1"/>
</dbReference>
<gene>
    <name evidence="6" type="ORF">ESZ36_20965</name>
</gene>
<dbReference type="FunFam" id="3.40.50.1970:FF:000003">
    <property type="entry name" value="Alcohol dehydrogenase, iron-containing"/>
    <property type="match status" value="1"/>
</dbReference>
<dbReference type="InterPro" id="IPR056798">
    <property type="entry name" value="ADH_Fe_C"/>
</dbReference>
<accession>A0A5C6Q5Z3</accession>
<evidence type="ECO:0000313" key="6">
    <source>
        <dbReference type="EMBL" id="TWX64140.1"/>
    </source>
</evidence>
<dbReference type="AlphaFoldDB" id="A0A5C6Q5Z3"/>